<feature type="domain" description="Secretion system C-terminal sorting" evidence="2">
    <location>
        <begin position="712"/>
        <end position="778"/>
    </location>
</feature>
<proteinExistence type="predicted"/>
<name>A0A418R3E9_9BACT</name>
<dbReference type="RefSeq" id="WP_119655017.1">
    <property type="nucleotide sequence ID" value="NZ_JBHUOI010000019.1"/>
</dbReference>
<accession>A0A418R3E9</accession>
<dbReference type="Gene3D" id="2.60.40.10">
    <property type="entry name" value="Immunoglobulins"/>
    <property type="match status" value="1"/>
</dbReference>
<gene>
    <name evidence="3" type="ORF">D0T11_06765</name>
</gene>
<dbReference type="InterPro" id="IPR013783">
    <property type="entry name" value="Ig-like_fold"/>
</dbReference>
<evidence type="ECO:0000313" key="4">
    <source>
        <dbReference type="Proteomes" id="UP000284250"/>
    </source>
</evidence>
<dbReference type="OrthoDB" id="863479at2"/>
<comment type="caution">
    <text evidence="3">The sequence shown here is derived from an EMBL/GenBank/DDBJ whole genome shotgun (WGS) entry which is preliminary data.</text>
</comment>
<evidence type="ECO:0000313" key="3">
    <source>
        <dbReference type="EMBL" id="RIY11849.1"/>
    </source>
</evidence>
<evidence type="ECO:0000259" key="2">
    <source>
        <dbReference type="Pfam" id="PF18962"/>
    </source>
</evidence>
<feature type="signal peptide" evidence="1">
    <location>
        <begin position="1"/>
        <end position="31"/>
    </location>
</feature>
<dbReference type="NCBIfam" id="TIGR04183">
    <property type="entry name" value="Por_Secre_tail"/>
    <property type="match status" value="1"/>
</dbReference>
<dbReference type="EMBL" id="QYCN01000007">
    <property type="protein sequence ID" value="RIY11849.1"/>
    <property type="molecule type" value="Genomic_DNA"/>
</dbReference>
<keyword evidence="4" id="KW-1185">Reference proteome</keyword>
<dbReference type="Pfam" id="PF18962">
    <property type="entry name" value="Por_Secre_tail"/>
    <property type="match status" value="1"/>
</dbReference>
<protein>
    <submittedName>
        <fullName evidence="3">T9SS C-terminal target domain-containing protein</fullName>
    </submittedName>
</protein>
<sequence>MLHHYQLSLARSKKALMLSALLLAFPGLTFAATIKWVGATGAPIDVASSWVVVDPTTYQPTGAGNKAPEALDVLVFDGSQTPTASVQTIRGNFAISQLLFINNVSATFIAPSTSNGAGTIVITNNFAGDDFVISAGSSFTLLSTAATSNRYTVIQLGAGATSSIAGSFFLTGSSSSPLPQRVIAASANAVQVQNGGSVVTQNILGFPFGSTGSIPAGNSNVNDDIATTAGSVVFNSGSTFQQITGGYPFSDGANPVTVFNSGSTYIYSGGTFSPVGQQYGNLQFLSPATVAGANNMVIQNDLTVTGVTVNLNSVGTGASAGTLVGGNIVINSNATPTAGILNFTPASASNVTLNGSTAQTVGGIGAGTGSGTLTFGANARLVVNNSSATGVTMLKPVTVTGLTLTNGILTTLNGNAITVPFDVATGTDTRLTGGSAASFVNGPLTRSTSVAASGAPNIVYPIGAIRASTPVYRPLTFSPNQPSANTYTAQQFEGSPTARTFPPSTPSSIKRVSRIRYFNVSAGTGATFNNGKITLSFGPDDQVDNTSKLRIALSSGSTWTDIGGNSNLTSSTLPYFTGTIQSSSPFATLGDFVLASTELSQGPNNNPLPVTLTSFAASRQAHNVLAKWTTASEVNNAYFEVQRSLDGQNFTAAGKVTGNGTTVTGAFYSFTDRNAEAATSYYRLQQVDFDGKQSYSSVVTVAGLNTIAATFYPNPSNTSITLPNTLQAVQYRVYTAAGRTVLAGSAVGGSEVNMQQVPAGLYFLELTTGDHHNVQRFVRQ</sequence>
<dbReference type="AlphaFoldDB" id="A0A418R3E9"/>
<evidence type="ECO:0000256" key="1">
    <source>
        <dbReference type="SAM" id="SignalP"/>
    </source>
</evidence>
<reference evidence="3 4" key="1">
    <citation type="submission" date="2019-01" db="EMBL/GenBank/DDBJ databases">
        <title>Hymenobacter humicola sp. nov., isolated from soils in Antarctica.</title>
        <authorList>
            <person name="Sedlacek I."/>
            <person name="Holochova P."/>
            <person name="Kralova S."/>
            <person name="Pantucek R."/>
            <person name="Stankova E."/>
            <person name="Vrbovska V."/>
            <person name="Kristofova L."/>
            <person name="Svec P."/>
            <person name="Busse H.-J."/>
        </authorList>
    </citation>
    <scope>NUCLEOTIDE SEQUENCE [LARGE SCALE GENOMIC DNA]</scope>
    <source>
        <strain evidence="3 4">CCM 8852</strain>
    </source>
</reference>
<dbReference type="Proteomes" id="UP000284250">
    <property type="component" value="Unassembled WGS sequence"/>
</dbReference>
<dbReference type="InterPro" id="IPR026444">
    <property type="entry name" value="Secre_tail"/>
</dbReference>
<feature type="chain" id="PRO_5019087734" evidence="1">
    <location>
        <begin position="32"/>
        <end position="780"/>
    </location>
</feature>
<organism evidence="3 4">
    <name type="scientific">Hymenobacter rubripertinctus</name>
    <dbReference type="NCBI Taxonomy" id="2029981"/>
    <lineage>
        <taxon>Bacteria</taxon>
        <taxon>Pseudomonadati</taxon>
        <taxon>Bacteroidota</taxon>
        <taxon>Cytophagia</taxon>
        <taxon>Cytophagales</taxon>
        <taxon>Hymenobacteraceae</taxon>
        <taxon>Hymenobacter</taxon>
    </lineage>
</organism>
<keyword evidence="1" id="KW-0732">Signal</keyword>